<protein>
    <recommendedName>
        <fullName evidence="2">LysM domain-containing protein</fullName>
    </recommendedName>
</protein>
<dbReference type="RefSeq" id="WP_100352674.1">
    <property type="nucleotide sequence ID" value="NZ_PCGR01000001.1"/>
</dbReference>
<organism evidence="3 4">
    <name type="scientific">Chryseomicrobium excrementi</name>
    <dbReference type="NCBI Taxonomy" id="2041346"/>
    <lineage>
        <taxon>Bacteria</taxon>
        <taxon>Bacillati</taxon>
        <taxon>Bacillota</taxon>
        <taxon>Bacilli</taxon>
        <taxon>Bacillales</taxon>
        <taxon>Caryophanaceae</taxon>
        <taxon>Chryseomicrobium</taxon>
    </lineage>
</organism>
<evidence type="ECO:0000256" key="1">
    <source>
        <dbReference type="SAM" id="Phobius"/>
    </source>
</evidence>
<keyword evidence="1" id="KW-1133">Transmembrane helix</keyword>
<dbReference type="EMBL" id="PCGR01000001">
    <property type="protein sequence ID" value="PJK17820.1"/>
    <property type="molecule type" value="Genomic_DNA"/>
</dbReference>
<dbReference type="InterPro" id="IPR018392">
    <property type="entry name" value="LysM"/>
</dbReference>
<feature type="transmembrane region" description="Helical" evidence="1">
    <location>
        <begin position="6"/>
        <end position="26"/>
    </location>
</feature>
<name>A0A2M9F2X9_9BACL</name>
<keyword evidence="1" id="KW-0812">Transmembrane</keyword>
<dbReference type="Gene3D" id="3.10.350.10">
    <property type="entry name" value="LysM domain"/>
    <property type="match status" value="1"/>
</dbReference>
<keyword evidence="4" id="KW-1185">Reference proteome</keyword>
<dbReference type="OrthoDB" id="2679564at2"/>
<gene>
    <name evidence="3" type="ORF">CQS04_02790</name>
</gene>
<dbReference type="InterPro" id="IPR036779">
    <property type="entry name" value="LysM_dom_sf"/>
</dbReference>
<comment type="caution">
    <text evidence="3">The sequence shown here is derived from an EMBL/GenBank/DDBJ whole genome shotgun (WGS) entry which is preliminary data.</text>
</comment>
<feature type="domain" description="LysM" evidence="2">
    <location>
        <begin position="34"/>
        <end position="83"/>
    </location>
</feature>
<accession>A0A2M9F2X9</accession>
<dbReference type="Proteomes" id="UP000228680">
    <property type="component" value="Unassembled WGS sequence"/>
</dbReference>
<sequence>MLKKSGILYTTCLTLIILFTITTLHLKGQNHQTDAITVSNGDSLWTLAEQYVSETERIHWIDQVMELNQMTDSQILVGQQLVIPSDSQFNYLGEPTQLAGVDE</sequence>
<reference evidence="3 4" key="1">
    <citation type="submission" date="2017-10" db="EMBL/GenBank/DDBJ databases">
        <title>Draft genome of Chryseomicrobium casticus sp. nov.</title>
        <authorList>
            <person name="Chakraborty R."/>
            <person name="Saha T."/>
        </authorList>
    </citation>
    <scope>NUCLEOTIDE SEQUENCE [LARGE SCALE GENOMIC DNA]</scope>
    <source>
        <strain evidence="3 4">ET03</strain>
    </source>
</reference>
<keyword evidence="1" id="KW-0472">Membrane</keyword>
<evidence type="ECO:0000313" key="4">
    <source>
        <dbReference type="Proteomes" id="UP000228680"/>
    </source>
</evidence>
<dbReference type="Pfam" id="PF01476">
    <property type="entry name" value="LysM"/>
    <property type="match status" value="1"/>
</dbReference>
<evidence type="ECO:0000313" key="3">
    <source>
        <dbReference type="EMBL" id="PJK17820.1"/>
    </source>
</evidence>
<dbReference type="SMART" id="SM00257">
    <property type="entry name" value="LysM"/>
    <property type="match status" value="1"/>
</dbReference>
<dbReference type="SUPFAM" id="SSF54106">
    <property type="entry name" value="LysM domain"/>
    <property type="match status" value="1"/>
</dbReference>
<proteinExistence type="predicted"/>
<dbReference type="PROSITE" id="PS51782">
    <property type="entry name" value="LYSM"/>
    <property type="match status" value="1"/>
</dbReference>
<evidence type="ECO:0000259" key="2">
    <source>
        <dbReference type="PROSITE" id="PS51782"/>
    </source>
</evidence>
<dbReference type="AlphaFoldDB" id="A0A2M9F2X9"/>